<dbReference type="EMBL" id="LQPN01000063">
    <property type="protein sequence ID" value="ORW41757.1"/>
    <property type="molecule type" value="Genomic_DNA"/>
</dbReference>
<reference evidence="2" key="2">
    <citation type="submission" date="2016-01" db="EMBL/GenBank/DDBJ databases">
        <authorList>
            <person name="Oliw E.H."/>
        </authorList>
    </citation>
    <scope>NUCLEOTIDE SEQUENCE</scope>
    <source>
        <strain evidence="2">IEC33</strain>
    </source>
</reference>
<evidence type="ECO:0000313" key="1">
    <source>
        <dbReference type="EMBL" id="ORW28071.1"/>
    </source>
</evidence>
<reference evidence="3 4" key="1">
    <citation type="journal article" date="2015" name="Emerg. Microbes Infect.">
        <title>Characterization of 17 strains belonging to the Mycobacterium simiae complex and description of Mycobacterium paraense sp. nov.</title>
        <authorList>
            <person name="Fusco da Costa A.R."/>
            <person name="Fedrizzi T."/>
            <person name="Lopes M.L."/>
            <person name="Pecorari M."/>
            <person name="Oliveira da Costa W.L."/>
            <person name="Giacobazzi E."/>
            <person name="da Costa Bahia J.R."/>
            <person name="De Sanctis V."/>
            <person name="Batista Lima K.V."/>
            <person name="Bertorelli R."/>
            <person name="Grottola A."/>
            <person name="Fabio A."/>
            <person name="Mariottini A."/>
            <person name="Ferretti P."/>
            <person name="Di Leva F."/>
            <person name="Fregni Serpini G."/>
            <person name="Tagliazucchi S."/>
            <person name="Rumpianesi F."/>
            <person name="Jousson O."/>
            <person name="Segata N."/>
            <person name="Tortoli E."/>
        </authorList>
    </citation>
    <scope>NUCLEOTIDE SEQUENCE [LARGE SCALE GENOMIC DNA]</scope>
    <source>
        <strain evidence="1 4">FI-07156</strain>
        <strain evidence="2 3">IEC33</strain>
    </source>
</reference>
<dbReference type="Proteomes" id="UP000193285">
    <property type="component" value="Unassembled WGS sequence"/>
</dbReference>
<name>A0A1X2A6H3_9MYCO</name>
<dbReference type="Proteomes" id="UP000193801">
    <property type="component" value="Unassembled WGS sequence"/>
</dbReference>
<keyword evidence="4" id="KW-1185">Reference proteome</keyword>
<reference evidence="1" key="3">
    <citation type="submission" date="2016-01" db="EMBL/GenBank/DDBJ databases">
        <authorList>
            <person name="Ana R.F.D.C."/>
            <person name="Tarcisio F."/>
            <person name="Maria L.L."/>
            <person name="Monica P."/>
            <person name="Wana L.O.D.C."/>
            <person name="Elisabetta G."/>
            <person name="Jeann R.D.C.B."/>
            <person name="Veronica D.S."/>
            <person name="Karla V.B.L."/>
            <person name="Roberto B."/>
            <person name="Antonella G."/>
            <person name="Anna F."/>
            <person name="Alessandro M."/>
            <person name="Pamela F."/>
            <person name="Francesca D.L."/>
            <person name="Giulia F.S."/>
            <person name="Sara T."/>
            <person name="Fabio R."/>
            <person name="Olivier J."/>
            <person name="Nicola S."/>
            <person name="Enrico T."/>
        </authorList>
    </citation>
    <scope>NUCLEOTIDE SEQUENCE</scope>
    <source>
        <strain evidence="1">FI-07156</strain>
    </source>
</reference>
<proteinExistence type="predicted"/>
<accession>A0A1X2A6H3</accession>
<gene>
    <name evidence="2" type="ORF">AWB90_21010</name>
    <name evidence="1" type="ORF">AWB91_02340</name>
</gene>
<organism evidence="2 3">
    <name type="scientific">Mycobacterium paraense</name>
    <dbReference type="NCBI Taxonomy" id="767916"/>
    <lineage>
        <taxon>Bacteria</taxon>
        <taxon>Bacillati</taxon>
        <taxon>Actinomycetota</taxon>
        <taxon>Actinomycetes</taxon>
        <taxon>Mycobacteriales</taxon>
        <taxon>Mycobacteriaceae</taxon>
        <taxon>Mycobacterium</taxon>
        <taxon>Mycobacterium simiae complex</taxon>
    </lineage>
</organism>
<dbReference type="AlphaFoldDB" id="A0A1X2A6H3"/>
<evidence type="ECO:0000313" key="2">
    <source>
        <dbReference type="EMBL" id="ORW41757.1"/>
    </source>
</evidence>
<sequence length="65" mass="6706">MRGTVVTLSIISRLVSAKPVVSDGCTGMRSSGASTSLVVNGTTVTEAVASNRSSWMTTTGRDFPL</sequence>
<comment type="caution">
    <text evidence="2">The sequence shown here is derived from an EMBL/GenBank/DDBJ whole genome shotgun (WGS) entry which is preliminary data.</text>
</comment>
<evidence type="ECO:0000313" key="4">
    <source>
        <dbReference type="Proteomes" id="UP000193801"/>
    </source>
</evidence>
<evidence type="ECO:0000313" key="3">
    <source>
        <dbReference type="Proteomes" id="UP000193285"/>
    </source>
</evidence>
<dbReference type="EMBL" id="LQPK01000034">
    <property type="protein sequence ID" value="ORW28071.1"/>
    <property type="molecule type" value="Genomic_DNA"/>
</dbReference>
<protein>
    <submittedName>
        <fullName evidence="2">Uncharacterized protein</fullName>
    </submittedName>
</protein>